<dbReference type="AlphaFoldDB" id="A0A5A7NYA5"/>
<sequence length="126" mass="13282">MAVALSMKFSVAVVIFRQDPLYLGGSPAAIVTALSVDGDGIFDGTGGLVCGSGWLGIERGLTAGRVRTATDRRWVAGYGDGGAALGEVRDGGRWLWAGVPPSVAVCVCVCERERERERERETCVHA</sequence>
<dbReference type="EMBL" id="BKCP01000002">
    <property type="protein sequence ID" value="GER25291.1"/>
    <property type="molecule type" value="Genomic_DNA"/>
</dbReference>
<organism evidence="1 2">
    <name type="scientific">Striga asiatica</name>
    <name type="common">Asiatic witchweed</name>
    <name type="synonym">Buchnera asiatica</name>
    <dbReference type="NCBI Taxonomy" id="4170"/>
    <lineage>
        <taxon>Eukaryota</taxon>
        <taxon>Viridiplantae</taxon>
        <taxon>Streptophyta</taxon>
        <taxon>Embryophyta</taxon>
        <taxon>Tracheophyta</taxon>
        <taxon>Spermatophyta</taxon>
        <taxon>Magnoliopsida</taxon>
        <taxon>eudicotyledons</taxon>
        <taxon>Gunneridae</taxon>
        <taxon>Pentapetalae</taxon>
        <taxon>asterids</taxon>
        <taxon>lamiids</taxon>
        <taxon>Lamiales</taxon>
        <taxon>Orobanchaceae</taxon>
        <taxon>Buchnereae</taxon>
        <taxon>Striga</taxon>
    </lineage>
</organism>
<accession>A0A5A7NYA5</accession>
<evidence type="ECO:0000313" key="2">
    <source>
        <dbReference type="Proteomes" id="UP000325081"/>
    </source>
</evidence>
<keyword evidence="2" id="KW-1185">Reference proteome</keyword>
<evidence type="ECO:0000313" key="1">
    <source>
        <dbReference type="EMBL" id="GER25291.1"/>
    </source>
</evidence>
<gene>
    <name evidence="1" type="ORF">STAS_00857</name>
</gene>
<proteinExistence type="predicted"/>
<protein>
    <submittedName>
        <fullName evidence="1">N-methylhydantoinase (ATP-hydrolyzing) /5-oxoprolinase</fullName>
    </submittedName>
</protein>
<comment type="caution">
    <text evidence="1">The sequence shown here is derived from an EMBL/GenBank/DDBJ whole genome shotgun (WGS) entry which is preliminary data.</text>
</comment>
<reference evidence="2" key="1">
    <citation type="journal article" date="2019" name="Curr. Biol.">
        <title>Genome Sequence of Striga asiatica Provides Insight into the Evolution of Plant Parasitism.</title>
        <authorList>
            <person name="Yoshida S."/>
            <person name="Kim S."/>
            <person name="Wafula E.K."/>
            <person name="Tanskanen J."/>
            <person name="Kim Y.M."/>
            <person name="Honaas L."/>
            <person name="Yang Z."/>
            <person name="Spallek T."/>
            <person name="Conn C.E."/>
            <person name="Ichihashi Y."/>
            <person name="Cheong K."/>
            <person name="Cui S."/>
            <person name="Der J.P."/>
            <person name="Gundlach H."/>
            <person name="Jiao Y."/>
            <person name="Hori C."/>
            <person name="Ishida J.K."/>
            <person name="Kasahara H."/>
            <person name="Kiba T."/>
            <person name="Kim M.S."/>
            <person name="Koo N."/>
            <person name="Laohavisit A."/>
            <person name="Lee Y.H."/>
            <person name="Lumba S."/>
            <person name="McCourt P."/>
            <person name="Mortimer J.C."/>
            <person name="Mutuku J.M."/>
            <person name="Nomura T."/>
            <person name="Sasaki-Sekimoto Y."/>
            <person name="Seto Y."/>
            <person name="Wang Y."/>
            <person name="Wakatake T."/>
            <person name="Sakakibara H."/>
            <person name="Demura T."/>
            <person name="Yamaguchi S."/>
            <person name="Yoneyama K."/>
            <person name="Manabe R.I."/>
            <person name="Nelson D.C."/>
            <person name="Schulman A.H."/>
            <person name="Timko M.P."/>
            <person name="dePamphilis C.W."/>
            <person name="Choi D."/>
            <person name="Shirasu K."/>
        </authorList>
    </citation>
    <scope>NUCLEOTIDE SEQUENCE [LARGE SCALE GENOMIC DNA]</scope>
    <source>
        <strain evidence="2">cv. UVA1</strain>
    </source>
</reference>
<dbReference type="Proteomes" id="UP000325081">
    <property type="component" value="Unassembled WGS sequence"/>
</dbReference>
<name>A0A5A7NYA5_STRAF</name>